<reference evidence="1" key="2">
    <citation type="journal article" date="2015" name="Data Brief">
        <title>Shoot transcriptome of the giant reed, Arundo donax.</title>
        <authorList>
            <person name="Barrero R.A."/>
            <person name="Guerrero F.D."/>
            <person name="Moolhuijzen P."/>
            <person name="Goolsby J.A."/>
            <person name="Tidwell J."/>
            <person name="Bellgard S.E."/>
            <person name="Bellgard M.I."/>
        </authorList>
    </citation>
    <scope>NUCLEOTIDE SEQUENCE</scope>
    <source>
        <tissue evidence="1">Shoot tissue taken approximately 20 cm above the soil surface</tissue>
    </source>
</reference>
<accession>A0A0A8YWS3</accession>
<dbReference type="AlphaFoldDB" id="A0A0A8YWS3"/>
<proteinExistence type="predicted"/>
<name>A0A0A8YWS3_ARUDO</name>
<evidence type="ECO:0000313" key="1">
    <source>
        <dbReference type="EMBL" id="JAD31026.1"/>
    </source>
</evidence>
<reference evidence="1" key="1">
    <citation type="submission" date="2014-09" db="EMBL/GenBank/DDBJ databases">
        <authorList>
            <person name="Magalhaes I.L.F."/>
            <person name="Oliveira U."/>
            <person name="Santos F.R."/>
            <person name="Vidigal T.H.D.A."/>
            <person name="Brescovit A.D."/>
            <person name="Santos A.J."/>
        </authorList>
    </citation>
    <scope>NUCLEOTIDE SEQUENCE</scope>
    <source>
        <tissue evidence="1">Shoot tissue taken approximately 20 cm above the soil surface</tissue>
    </source>
</reference>
<dbReference type="EMBL" id="GBRH01266869">
    <property type="protein sequence ID" value="JAD31026.1"/>
    <property type="molecule type" value="Transcribed_RNA"/>
</dbReference>
<protein>
    <submittedName>
        <fullName evidence="1">Uncharacterized protein</fullName>
    </submittedName>
</protein>
<organism evidence="1">
    <name type="scientific">Arundo donax</name>
    <name type="common">Giant reed</name>
    <name type="synonym">Donax arundinaceus</name>
    <dbReference type="NCBI Taxonomy" id="35708"/>
    <lineage>
        <taxon>Eukaryota</taxon>
        <taxon>Viridiplantae</taxon>
        <taxon>Streptophyta</taxon>
        <taxon>Embryophyta</taxon>
        <taxon>Tracheophyta</taxon>
        <taxon>Spermatophyta</taxon>
        <taxon>Magnoliopsida</taxon>
        <taxon>Liliopsida</taxon>
        <taxon>Poales</taxon>
        <taxon>Poaceae</taxon>
        <taxon>PACMAD clade</taxon>
        <taxon>Arundinoideae</taxon>
        <taxon>Arundineae</taxon>
        <taxon>Arundo</taxon>
    </lineage>
</organism>
<sequence length="46" mass="5390">MIMIWSYEQVLRLKCSVLFGCAIVLNFKQNGRHHATQQPLFDELPN</sequence>